<dbReference type="CDD" id="cd00143">
    <property type="entry name" value="PP2Cc"/>
    <property type="match status" value="1"/>
</dbReference>
<sequence>MLKKRTRTRNARVCSNCFGREGASLAEEDAENSLPMEIELQSHTLYPARRLVRSVSTPIGWNSGLLCTCRVEKYWTSEARDKQNSISSTSVNEKNKFNSSSNNNNNNSNKDDSIIKVAADAEPVDQGSTQQEATTDSKPQREKSSSEDENNNNKKESPSLPPPLPAAAGKSNVPAPATQGSKQRTTEQDIPLNRPLKGIGRANSESISFLLKDPCPPHSTMSIIGRRREMEDAVSAVPSFFSIPKASSIALLDGFPGFVQPPLSTALHFFAVYDGHGGSQASVFCKDRFHEALAEELRNSSPFCIDLNDWSRVMSTCFTKIDMAVGGMCPNGSCGSGDSQKSSDCCQDPIAPENVGSTAVVAIVSPSQLVIANCGDSRAVLSRGGKAIPLSSDHKPEREDELSRIEAAGGRVIFWNGYRVGGFLAMSRAIGDRFLKRYVISEPEVTCTERTHEDECLILASDGLWDVLSNDVVCEVARKCLAGYRPHRSKGITEDTPVGAAAALLTKLALGRGSGDNISVVVIDLKERRNRNR</sequence>
<dbReference type="Pfam" id="PF00481">
    <property type="entry name" value="PP2C"/>
    <property type="match status" value="1"/>
</dbReference>
<evidence type="ECO:0000256" key="4">
    <source>
        <dbReference type="ARBA" id="ARBA00022723"/>
    </source>
</evidence>
<evidence type="ECO:0000256" key="9">
    <source>
        <dbReference type="RuleBase" id="RU003465"/>
    </source>
</evidence>
<evidence type="ECO:0000259" key="11">
    <source>
        <dbReference type="PROSITE" id="PS51746"/>
    </source>
</evidence>
<evidence type="ECO:0000256" key="2">
    <source>
        <dbReference type="ARBA" id="ARBA00001946"/>
    </source>
</evidence>
<dbReference type="SMART" id="SM00332">
    <property type="entry name" value="PP2Cc"/>
    <property type="match status" value="1"/>
</dbReference>
<name>D5A8K0_PICSI</name>
<keyword evidence="8" id="KW-0464">Manganese</keyword>
<evidence type="ECO:0000256" key="7">
    <source>
        <dbReference type="ARBA" id="ARBA00022912"/>
    </source>
</evidence>
<dbReference type="AlphaFoldDB" id="D5A8K0"/>
<protein>
    <recommendedName>
        <fullName evidence="3">protein-serine/threonine phosphatase</fullName>
        <ecNumber evidence="3">3.1.3.16</ecNumber>
    </recommendedName>
</protein>
<comment type="cofactor">
    <cofactor evidence="2">
        <name>Mg(2+)</name>
        <dbReference type="ChEBI" id="CHEBI:18420"/>
    </cofactor>
</comment>
<evidence type="ECO:0000256" key="8">
    <source>
        <dbReference type="ARBA" id="ARBA00023211"/>
    </source>
</evidence>
<keyword evidence="4" id="KW-0479">Metal-binding</keyword>
<evidence type="ECO:0000313" key="12">
    <source>
        <dbReference type="EMBL" id="ADE75869.1"/>
    </source>
</evidence>
<keyword evidence="6" id="KW-0460">Magnesium</keyword>
<evidence type="ECO:0000256" key="3">
    <source>
        <dbReference type="ARBA" id="ARBA00013081"/>
    </source>
</evidence>
<dbReference type="PROSITE" id="PS01032">
    <property type="entry name" value="PPM_1"/>
    <property type="match status" value="1"/>
</dbReference>
<keyword evidence="5 9" id="KW-0378">Hydrolase</keyword>
<dbReference type="InterPro" id="IPR015655">
    <property type="entry name" value="PP2C"/>
</dbReference>
<organism evidence="12">
    <name type="scientific">Picea sitchensis</name>
    <name type="common">Sitka spruce</name>
    <name type="synonym">Pinus sitchensis</name>
    <dbReference type="NCBI Taxonomy" id="3332"/>
    <lineage>
        <taxon>Eukaryota</taxon>
        <taxon>Viridiplantae</taxon>
        <taxon>Streptophyta</taxon>
        <taxon>Embryophyta</taxon>
        <taxon>Tracheophyta</taxon>
        <taxon>Spermatophyta</taxon>
        <taxon>Pinopsida</taxon>
        <taxon>Pinidae</taxon>
        <taxon>Conifers I</taxon>
        <taxon>Pinales</taxon>
        <taxon>Pinaceae</taxon>
        <taxon>Picea</taxon>
    </lineage>
</organism>
<evidence type="ECO:0000256" key="5">
    <source>
        <dbReference type="ARBA" id="ARBA00022801"/>
    </source>
</evidence>
<keyword evidence="7 9" id="KW-0904">Protein phosphatase</keyword>
<dbReference type="SUPFAM" id="SSF81606">
    <property type="entry name" value="PP2C-like"/>
    <property type="match status" value="1"/>
</dbReference>
<dbReference type="Gene3D" id="3.60.40.10">
    <property type="entry name" value="PPM-type phosphatase domain"/>
    <property type="match status" value="1"/>
</dbReference>
<dbReference type="PROSITE" id="PS51746">
    <property type="entry name" value="PPM_2"/>
    <property type="match status" value="1"/>
</dbReference>
<feature type="compositionally biased region" description="Polar residues" evidence="10">
    <location>
        <begin position="126"/>
        <end position="137"/>
    </location>
</feature>
<dbReference type="SMART" id="SM00331">
    <property type="entry name" value="PP2C_SIG"/>
    <property type="match status" value="1"/>
</dbReference>
<feature type="compositionally biased region" description="Low complexity" evidence="10">
    <location>
        <begin position="97"/>
        <end position="108"/>
    </location>
</feature>
<feature type="domain" description="PPM-type phosphatase" evidence="11">
    <location>
        <begin position="217"/>
        <end position="525"/>
    </location>
</feature>
<evidence type="ECO:0000256" key="1">
    <source>
        <dbReference type="ARBA" id="ARBA00001936"/>
    </source>
</evidence>
<accession>D5A8K0</accession>
<dbReference type="InterPro" id="IPR036457">
    <property type="entry name" value="PPM-type-like_dom_sf"/>
</dbReference>
<comment type="similarity">
    <text evidence="9">Belongs to the PP2C family.</text>
</comment>
<comment type="cofactor">
    <cofactor evidence="1">
        <name>Mn(2+)</name>
        <dbReference type="ChEBI" id="CHEBI:29035"/>
    </cofactor>
</comment>
<dbReference type="InterPro" id="IPR000222">
    <property type="entry name" value="PP2C_BS"/>
</dbReference>
<dbReference type="PANTHER" id="PTHR47992">
    <property type="entry name" value="PROTEIN PHOSPHATASE"/>
    <property type="match status" value="1"/>
</dbReference>
<dbReference type="GO" id="GO:0004722">
    <property type="term" value="F:protein serine/threonine phosphatase activity"/>
    <property type="evidence" value="ECO:0007669"/>
    <property type="project" value="UniProtKB-EC"/>
</dbReference>
<dbReference type="GO" id="GO:0046872">
    <property type="term" value="F:metal ion binding"/>
    <property type="evidence" value="ECO:0007669"/>
    <property type="project" value="UniProtKB-KW"/>
</dbReference>
<evidence type="ECO:0000256" key="6">
    <source>
        <dbReference type="ARBA" id="ARBA00022842"/>
    </source>
</evidence>
<proteinExistence type="evidence at transcript level"/>
<feature type="compositionally biased region" description="Basic and acidic residues" evidence="10">
    <location>
        <begin position="138"/>
        <end position="157"/>
    </location>
</feature>
<dbReference type="EC" id="3.1.3.16" evidence="3"/>
<feature type="region of interest" description="Disordered" evidence="10">
    <location>
        <begin position="78"/>
        <end position="199"/>
    </location>
</feature>
<evidence type="ECO:0000256" key="10">
    <source>
        <dbReference type="SAM" id="MobiDB-lite"/>
    </source>
</evidence>
<dbReference type="FunFam" id="3.60.40.10:FF:000041">
    <property type="entry name" value="Protein phosphatase 2C 51"/>
    <property type="match status" value="1"/>
</dbReference>
<dbReference type="EMBL" id="BT122495">
    <property type="protein sequence ID" value="ADE75869.1"/>
    <property type="molecule type" value="mRNA"/>
</dbReference>
<dbReference type="InterPro" id="IPR001932">
    <property type="entry name" value="PPM-type_phosphatase-like_dom"/>
</dbReference>
<reference evidence="12" key="1">
    <citation type="submission" date="2010-04" db="EMBL/GenBank/DDBJ databases">
        <authorList>
            <person name="Reid K.E."/>
            <person name="Liao N."/>
            <person name="Chan S."/>
            <person name="Docking R."/>
            <person name="Taylor G."/>
            <person name="Moore R."/>
            <person name="Mayo M."/>
            <person name="Munro S."/>
            <person name="King J."/>
            <person name="Yanchuk A."/>
            <person name="Holt R."/>
            <person name="Jones S."/>
            <person name="Marra M."/>
            <person name="Ritland C.E."/>
            <person name="Ritland K."/>
            <person name="Bohlmann J."/>
        </authorList>
    </citation>
    <scope>NUCLEOTIDE SEQUENCE</scope>
    <source>
        <tissue evidence="12">Buds collected with no treatment. Collection October 2007</tissue>
    </source>
</reference>